<proteinExistence type="predicted"/>
<feature type="transmembrane region" description="Helical" evidence="1">
    <location>
        <begin position="194"/>
        <end position="211"/>
    </location>
</feature>
<dbReference type="AlphaFoldDB" id="A0A066RQ14"/>
<keyword evidence="1" id="KW-0812">Transmembrane</keyword>
<dbReference type="RefSeq" id="WP_036756715.1">
    <property type="nucleotide sequence ID" value="NZ_JAGSGC010000022.1"/>
</dbReference>
<evidence type="ECO:0000313" key="3">
    <source>
        <dbReference type="Proteomes" id="UP000027192"/>
    </source>
</evidence>
<protein>
    <submittedName>
        <fullName evidence="2">Uncharacterized protein</fullName>
    </submittedName>
</protein>
<feature type="transmembrane region" description="Helical" evidence="1">
    <location>
        <begin position="148"/>
        <end position="174"/>
    </location>
</feature>
<feature type="transmembrane region" description="Helical" evidence="1">
    <location>
        <begin position="66"/>
        <end position="86"/>
    </location>
</feature>
<dbReference type="EMBL" id="JMIB01000043">
    <property type="protein sequence ID" value="KDM89762.1"/>
    <property type="molecule type" value="Genomic_DNA"/>
</dbReference>
<sequence length="276" mass="32358">MISLHIDQIKKKYQQVQHQLNTDQSLEHWLHRQEKCEEIYAQIVKDEPAIMEWEVDYWGRYGKWGLPFFMFFFIAFIPLLFMYVGLRDHELVYQLLLFGFFLIPFPVIVMTLGAECFPTRYYQKITASGFYSYGVKVGSERRKDMAKYCMMAGFVIAVILLFVAGPLVFVGAGAASLSFLKLGTIPEPKPEESAWSWLGIYCFVVTKPVLYTQYKVSTHGNNDLILTAEQLAQVKLLIQEYGQHELDLVEKKKGVFYSRWWDHQETMPFRHYNNPR</sequence>
<reference evidence="2 3" key="1">
    <citation type="submission" date="2014-04" db="EMBL/GenBank/DDBJ databases">
        <title>Draft genome sequence of Photobacterium halotolerans S2753: a solonamide, ngercheumicin and holomycin producer.</title>
        <authorList>
            <person name="Machado H.R."/>
            <person name="Gram L."/>
        </authorList>
    </citation>
    <scope>NUCLEOTIDE SEQUENCE [LARGE SCALE GENOMIC DNA]</scope>
    <source>
        <strain evidence="2 3">S2753</strain>
    </source>
</reference>
<evidence type="ECO:0000313" key="2">
    <source>
        <dbReference type="EMBL" id="KDM89762.1"/>
    </source>
</evidence>
<keyword evidence="1" id="KW-0472">Membrane</keyword>
<dbReference type="Proteomes" id="UP000027192">
    <property type="component" value="Unassembled WGS sequence"/>
</dbReference>
<keyword evidence="1" id="KW-1133">Transmembrane helix</keyword>
<keyword evidence="3" id="KW-1185">Reference proteome</keyword>
<comment type="caution">
    <text evidence="2">The sequence shown here is derived from an EMBL/GenBank/DDBJ whole genome shotgun (WGS) entry which is preliminary data.</text>
</comment>
<organism evidence="2 3">
    <name type="scientific">Photobacterium galatheae</name>
    <dbReference type="NCBI Taxonomy" id="1654360"/>
    <lineage>
        <taxon>Bacteria</taxon>
        <taxon>Pseudomonadati</taxon>
        <taxon>Pseudomonadota</taxon>
        <taxon>Gammaproteobacteria</taxon>
        <taxon>Vibrionales</taxon>
        <taxon>Vibrionaceae</taxon>
        <taxon>Photobacterium</taxon>
    </lineage>
</organism>
<name>A0A066RQ14_9GAMM</name>
<accession>A0A066RQ14</accession>
<feature type="transmembrane region" description="Helical" evidence="1">
    <location>
        <begin position="92"/>
        <end position="114"/>
    </location>
</feature>
<gene>
    <name evidence="2" type="ORF">EA58_20110</name>
</gene>
<evidence type="ECO:0000256" key="1">
    <source>
        <dbReference type="SAM" id="Phobius"/>
    </source>
</evidence>